<feature type="domain" description="SMP-30/Gluconolactonase/LRE-like region" evidence="1">
    <location>
        <begin position="14"/>
        <end position="262"/>
    </location>
</feature>
<dbReference type="EMBL" id="CAEZZN010000031">
    <property type="protein sequence ID" value="CAB4769809.1"/>
    <property type="molecule type" value="Genomic_DNA"/>
</dbReference>
<evidence type="ECO:0000259" key="1">
    <source>
        <dbReference type="Pfam" id="PF08450"/>
    </source>
</evidence>
<dbReference type="EMBL" id="CAFAAU010000016">
    <property type="protein sequence ID" value="CAB4806408.1"/>
    <property type="molecule type" value="Genomic_DNA"/>
</dbReference>
<protein>
    <submittedName>
        <fullName evidence="3">Unannotated protein</fullName>
    </submittedName>
</protein>
<dbReference type="Gene3D" id="2.120.10.30">
    <property type="entry name" value="TolB, C-terminal domain"/>
    <property type="match status" value="1"/>
</dbReference>
<dbReference type="SUPFAM" id="SSF63829">
    <property type="entry name" value="Calcium-dependent phosphotriesterase"/>
    <property type="match status" value="1"/>
</dbReference>
<dbReference type="InterPro" id="IPR013658">
    <property type="entry name" value="SGL"/>
</dbReference>
<accession>A0A6J6VEV5</accession>
<evidence type="ECO:0000313" key="5">
    <source>
        <dbReference type="EMBL" id="CAB4854387.1"/>
    </source>
</evidence>
<dbReference type="Pfam" id="PF08450">
    <property type="entry name" value="SGL"/>
    <property type="match status" value="1"/>
</dbReference>
<evidence type="ECO:0000313" key="6">
    <source>
        <dbReference type="EMBL" id="CAB4984238.1"/>
    </source>
</evidence>
<gene>
    <name evidence="2" type="ORF">UFOPK2627_01114</name>
    <name evidence="3" type="ORF">UFOPK2879_00933</name>
    <name evidence="4" type="ORF">UFOPK3078_00697</name>
    <name evidence="5" type="ORF">UFOPK3288_00607</name>
    <name evidence="6" type="ORF">UFOPK3990_00607</name>
    <name evidence="7" type="ORF">UFOPK4245_00266</name>
    <name evidence="8" type="ORF">UFOPK4337_00787</name>
</gene>
<dbReference type="EMBL" id="CAEZYA010000044">
    <property type="protein sequence ID" value="CAB4712368.1"/>
    <property type="molecule type" value="Genomic_DNA"/>
</dbReference>
<evidence type="ECO:0000313" key="4">
    <source>
        <dbReference type="EMBL" id="CAB4806408.1"/>
    </source>
</evidence>
<dbReference type="PANTHER" id="PTHR47572">
    <property type="entry name" value="LIPOPROTEIN-RELATED"/>
    <property type="match status" value="1"/>
</dbReference>
<sequence length="296" mass="31487">MNKEPELLAEGLGWAEGPAVLPDGRVCFVETYRSQVSVWERGKGVSRYSYTAGGPNSCVVGTAGAMYVCQNGGTTGPWRAEEMVTPSIQVIEKEGAKAQIICSEIDGIKFNGPNDLVFGKNGKLYFTDPGTYRPDNPEPSYLFELSADGSGRLLAELSPPTFPNGIAIEADGSVVWAESYTGMVRRLNPDTLKITDICKLPGDKPVADGMAVAADGRLFVTTVNGGGIDVVNKDGSYDQFLKLGVIPTNCVFSGSDLYMTDAGVLADSSDPSMGGQLWLLRDVTEGLGTWPGTINH</sequence>
<evidence type="ECO:0000313" key="7">
    <source>
        <dbReference type="EMBL" id="CAB5045554.1"/>
    </source>
</evidence>
<reference evidence="3" key="1">
    <citation type="submission" date="2020-05" db="EMBL/GenBank/DDBJ databases">
        <authorList>
            <person name="Chiriac C."/>
            <person name="Salcher M."/>
            <person name="Ghai R."/>
            <person name="Kavagutti S V."/>
        </authorList>
    </citation>
    <scope>NUCLEOTIDE SEQUENCE</scope>
</reference>
<evidence type="ECO:0000313" key="2">
    <source>
        <dbReference type="EMBL" id="CAB4712368.1"/>
    </source>
</evidence>
<name>A0A6J6VEV5_9ZZZZ</name>
<dbReference type="InterPro" id="IPR051262">
    <property type="entry name" value="SMP-30/CGR1_Lactonase"/>
</dbReference>
<organism evidence="3">
    <name type="scientific">freshwater metagenome</name>
    <dbReference type="NCBI Taxonomy" id="449393"/>
    <lineage>
        <taxon>unclassified sequences</taxon>
        <taxon>metagenomes</taxon>
        <taxon>ecological metagenomes</taxon>
    </lineage>
</organism>
<dbReference type="EMBL" id="CAFBLC010000015">
    <property type="protein sequence ID" value="CAB4854387.1"/>
    <property type="molecule type" value="Genomic_DNA"/>
</dbReference>
<dbReference type="InterPro" id="IPR011042">
    <property type="entry name" value="6-blade_b-propeller_TolB-like"/>
</dbReference>
<dbReference type="PANTHER" id="PTHR47572:SF5">
    <property type="entry name" value="BLR2277 PROTEIN"/>
    <property type="match status" value="1"/>
</dbReference>
<evidence type="ECO:0000313" key="3">
    <source>
        <dbReference type="EMBL" id="CAB4769809.1"/>
    </source>
</evidence>
<dbReference type="EMBL" id="CAFBOQ010000013">
    <property type="protein sequence ID" value="CAB4984238.1"/>
    <property type="molecule type" value="Genomic_DNA"/>
</dbReference>
<proteinExistence type="predicted"/>
<dbReference type="AlphaFoldDB" id="A0A6J6VEV5"/>
<dbReference type="EMBL" id="CAFBQD010000003">
    <property type="protein sequence ID" value="CAB5045554.1"/>
    <property type="molecule type" value="Genomic_DNA"/>
</dbReference>
<evidence type="ECO:0000313" key="8">
    <source>
        <dbReference type="EMBL" id="CAB5058353.1"/>
    </source>
</evidence>
<dbReference type="EMBL" id="CAFBQM010000030">
    <property type="protein sequence ID" value="CAB5058353.1"/>
    <property type="molecule type" value="Genomic_DNA"/>
</dbReference>